<feature type="region of interest" description="Disordered" evidence="1">
    <location>
        <begin position="535"/>
        <end position="556"/>
    </location>
</feature>
<gene>
    <name evidence="3" type="ORF">SCF082_LOCUS33455</name>
</gene>
<dbReference type="Gene3D" id="2.40.70.10">
    <property type="entry name" value="Acid Proteases"/>
    <property type="match status" value="1"/>
</dbReference>
<dbReference type="InterPro" id="IPR021109">
    <property type="entry name" value="Peptidase_aspartic_dom_sf"/>
</dbReference>
<dbReference type="EMBL" id="CAXAMM010029779">
    <property type="protein sequence ID" value="CAK9065318.1"/>
    <property type="molecule type" value="Genomic_DNA"/>
</dbReference>
<evidence type="ECO:0000256" key="2">
    <source>
        <dbReference type="SAM" id="Phobius"/>
    </source>
</evidence>
<evidence type="ECO:0000313" key="3">
    <source>
        <dbReference type="EMBL" id="CAK9065318.1"/>
    </source>
</evidence>
<keyword evidence="2" id="KW-0812">Transmembrane</keyword>
<accession>A0ABP0NPA9</accession>
<organism evidence="3 4">
    <name type="scientific">Durusdinium trenchii</name>
    <dbReference type="NCBI Taxonomy" id="1381693"/>
    <lineage>
        <taxon>Eukaryota</taxon>
        <taxon>Sar</taxon>
        <taxon>Alveolata</taxon>
        <taxon>Dinophyceae</taxon>
        <taxon>Suessiales</taxon>
        <taxon>Symbiodiniaceae</taxon>
        <taxon>Durusdinium</taxon>
    </lineage>
</organism>
<proteinExistence type="predicted"/>
<feature type="transmembrane region" description="Helical" evidence="2">
    <location>
        <begin position="58"/>
        <end position="78"/>
    </location>
</feature>
<sequence length="680" mass="74627">MSAISLPCEWGKGIQLASEAPGAKGKGVGLPRKMGFLPPTLLGVEMTLALAETGSHGFLFGLLMETFISIFTAANLLAMQTAVSAGCRPIISAAGGLVATCTSLALWQWYPVKPSKEPPNNNQPPTEAAISIRLALLWVVLLSHITDYRQRLWDIDRGSFTWPKGVGLDFGAKGYGVTSGQTRSILKVFRNIHSDFHSDALELDDILLGERDDEDDPLNCPAGLSCRRTPYSLPLILHHGRLVWLDFWDWVYLPQGTFVLMWYLLVASLWTMATDVERRSVMLVSSPGYAILDSGCGKTIIGRETLTSFREIWDKLNIPVKPEFKQRNVFRYGNGQQEVSDTMIDMPIFLAGKPGYVRAAIVQGSAPLLLSRPSMKKLKVQMNFAEDSIQLFDSQVPVPIEVNSAGQYAIKITEFPEGASKLFAPADDEPSAHADTQKLNIMEFTARQHRGKLIRKATSLLVSHHDMLKLGPLVKSRSPCQPIKNRHPRAAVMTAGEMEECTRLMVKARAAGAWPALMQRLTDIEDINADLAWSGSSAGTMGDGSKRLRDDARGGKPQDVYWSPVEPLVPPPMPAAALPTGSGYPVESLFPDGITSVDQWGATMFSFGKFKGTRSYEEVANSASSEMSSYRAFCTSHFATGSAGLKDFVKYLKARNMGDRSNVVIPGSHVPRVFKKKTEE</sequence>
<name>A0ABP0NPA9_9DINO</name>
<feature type="compositionally biased region" description="Basic and acidic residues" evidence="1">
    <location>
        <begin position="544"/>
        <end position="556"/>
    </location>
</feature>
<feature type="transmembrane region" description="Helical" evidence="2">
    <location>
        <begin position="250"/>
        <end position="273"/>
    </location>
</feature>
<evidence type="ECO:0000256" key="1">
    <source>
        <dbReference type="SAM" id="MobiDB-lite"/>
    </source>
</evidence>
<feature type="transmembrane region" description="Helical" evidence="2">
    <location>
        <begin position="90"/>
        <end position="110"/>
    </location>
</feature>
<protein>
    <submittedName>
        <fullName evidence="3">Copia protein</fullName>
    </submittedName>
</protein>
<feature type="transmembrane region" description="Helical" evidence="2">
    <location>
        <begin position="130"/>
        <end position="148"/>
    </location>
</feature>
<dbReference type="Proteomes" id="UP001642464">
    <property type="component" value="Unassembled WGS sequence"/>
</dbReference>
<evidence type="ECO:0000313" key="4">
    <source>
        <dbReference type="Proteomes" id="UP001642464"/>
    </source>
</evidence>
<comment type="caution">
    <text evidence="3">The sequence shown here is derived from an EMBL/GenBank/DDBJ whole genome shotgun (WGS) entry which is preliminary data.</text>
</comment>
<keyword evidence="4" id="KW-1185">Reference proteome</keyword>
<keyword evidence="2" id="KW-1133">Transmembrane helix</keyword>
<reference evidence="3 4" key="1">
    <citation type="submission" date="2024-02" db="EMBL/GenBank/DDBJ databases">
        <authorList>
            <person name="Chen Y."/>
            <person name="Shah S."/>
            <person name="Dougan E. K."/>
            <person name="Thang M."/>
            <person name="Chan C."/>
        </authorList>
    </citation>
    <scope>NUCLEOTIDE SEQUENCE [LARGE SCALE GENOMIC DNA]</scope>
</reference>
<keyword evidence="2" id="KW-0472">Membrane</keyword>